<protein>
    <recommendedName>
        <fullName evidence="3">DUF721 domain-containing protein</fullName>
    </recommendedName>
</protein>
<dbReference type="EMBL" id="CP021416">
    <property type="protein sequence ID" value="ARU47882.1"/>
    <property type="molecule type" value="Genomic_DNA"/>
</dbReference>
<dbReference type="KEGG" id="suls:Sdiek1_0713"/>
<evidence type="ECO:0000313" key="2">
    <source>
        <dbReference type="Proteomes" id="UP000196005"/>
    </source>
</evidence>
<sequence>MKDSKSIISHLVQQPSMKKYEQVRCYDRLLSLLPKSFTSMIRFVYTKNDTLFFVLNHPCAKMEFNYKRNLIKSLLKEVHTHFPECACLHVKEVQAFVTNQKSEEEALIVSANSEIFYAEQATGSFETLCEDEKLRSLFEAIKETIAKNRTC</sequence>
<dbReference type="OrthoDB" id="5373157at2"/>
<evidence type="ECO:0000313" key="1">
    <source>
        <dbReference type="EMBL" id="ARU47882.1"/>
    </source>
</evidence>
<evidence type="ECO:0008006" key="3">
    <source>
        <dbReference type="Google" id="ProtNLM"/>
    </source>
</evidence>
<name>A0A1Y0HIM5_9BACT</name>
<dbReference type="Proteomes" id="UP000196005">
    <property type="component" value="Chromosome"/>
</dbReference>
<accession>A0A1Y0HIM5</accession>
<dbReference type="AlphaFoldDB" id="A0A1Y0HIM5"/>
<proteinExistence type="predicted"/>
<gene>
    <name evidence="1" type="ORF">Sdiek1_0713</name>
</gene>
<keyword evidence="2" id="KW-1185">Reference proteome</keyword>
<reference evidence="2" key="1">
    <citation type="submission" date="2017-05" db="EMBL/GenBank/DDBJ databases">
        <title>Dechlorination kinetics govern the competition between two new strains of the genus Sulfurospirillum.</title>
        <authorList>
            <person name="Buttet G.F."/>
            <person name="Murray A.M."/>
            <person name="Goris T."/>
            <person name="Burion M."/>
            <person name="Lin B."/>
            <person name="Rolle M."/>
            <person name="Maillard J."/>
        </authorList>
    </citation>
    <scope>NUCLEOTIDE SEQUENCE [LARGE SCALE GENOMIC DNA]</scope>
    <source>
        <strain evidence="2">SL2-1</strain>
    </source>
</reference>
<organism evidence="1 2">
    <name type="scientific">Sulfurospirillum diekertiae</name>
    <dbReference type="NCBI Taxonomy" id="1854492"/>
    <lineage>
        <taxon>Bacteria</taxon>
        <taxon>Pseudomonadati</taxon>
        <taxon>Campylobacterota</taxon>
        <taxon>Epsilonproteobacteria</taxon>
        <taxon>Campylobacterales</taxon>
        <taxon>Sulfurospirillaceae</taxon>
        <taxon>Sulfurospirillum</taxon>
    </lineage>
</organism>